<dbReference type="GO" id="GO:0052650">
    <property type="term" value="F:all-trans-retinol dehydrogenase (NADP+) activity"/>
    <property type="evidence" value="ECO:0007669"/>
    <property type="project" value="UniProtKB-ARBA"/>
</dbReference>
<evidence type="ECO:0000256" key="6">
    <source>
        <dbReference type="ARBA" id="ARBA00023002"/>
    </source>
</evidence>
<feature type="transmembrane region" description="Helical" evidence="13">
    <location>
        <begin position="21"/>
        <end position="41"/>
    </location>
</feature>
<evidence type="ECO:0000313" key="15">
    <source>
        <dbReference type="RefSeq" id="XP_025409492.1"/>
    </source>
</evidence>
<evidence type="ECO:0000256" key="8">
    <source>
        <dbReference type="ARBA" id="ARBA00023136"/>
    </source>
</evidence>
<sequence length="335" mass="36934">MGQSKVKNITKKQNSFITKDLLKLFGSLVLFILFLLPNYIWAGIQCLTQKPRDIRGKVVLITGAAGGLGRQLALSFHRLGARIVCVDVNGAGNDLTGEMIRAEGGTAVTYTVDITDRENVRQMHGVVKDALGSVDVLINNAAVVLSNIYVNRESDDLVKDIVNVNLLAQFWMNKEILPSMLERNSGQIVAISSVASLIGHHSLTAYSASKWGVTGMMEALDQELKLLGSDIVVTTVCPYFFDSDVSKSVTKNSLSKLSLNATCDSIVDGILKNKKIFTVPSKMYLLVILFRILPSKSQYSIFKILGSSFRYKKSDYETLKKYQRKELVVTAVNDL</sequence>
<dbReference type="PANTHER" id="PTHR24322">
    <property type="entry name" value="PKSB"/>
    <property type="match status" value="1"/>
</dbReference>
<dbReference type="AlphaFoldDB" id="A0A8B8FG52"/>
<keyword evidence="14" id="KW-1185">Reference proteome</keyword>
<keyword evidence="7" id="KW-0443">Lipid metabolism</keyword>
<evidence type="ECO:0000256" key="11">
    <source>
        <dbReference type="ARBA" id="ARBA00082544"/>
    </source>
</evidence>
<evidence type="ECO:0000256" key="10">
    <source>
        <dbReference type="ARBA" id="ARBA00068717"/>
    </source>
</evidence>
<keyword evidence="5 13" id="KW-1133">Transmembrane helix</keyword>
<dbReference type="PRINTS" id="PR00080">
    <property type="entry name" value="SDRFAMILY"/>
</dbReference>
<evidence type="ECO:0000256" key="4">
    <source>
        <dbReference type="ARBA" id="ARBA00022857"/>
    </source>
</evidence>
<keyword evidence="6" id="KW-0560">Oxidoreductase</keyword>
<comment type="function">
    <text evidence="9">Catalyzes the reduction of all-trans-retinal to all-trans-retinol in the presence of NADPH.</text>
</comment>
<dbReference type="SUPFAM" id="SSF51735">
    <property type="entry name" value="NAD(P)-binding Rossmann-fold domains"/>
    <property type="match status" value="1"/>
</dbReference>
<dbReference type="Gene3D" id="3.40.50.720">
    <property type="entry name" value="NAD(P)-binding Rossmann-like Domain"/>
    <property type="match status" value="1"/>
</dbReference>
<dbReference type="PANTHER" id="PTHR24322:SF736">
    <property type="entry name" value="RETINOL DEHYDROGENASE 10"/>
    <property type="match status" value="1"/>
</dbReference>
<comment type="subcellular location">
    <subcellularLocation>
        <location evidence="1">Membrane</location>
        <topology evidence="1">Multi-pass membrane protein</topology>
    </subcellularLocation>
</comment>
<keyword evidence="4" id="KW-0521">NADP</keyword>
<organism evidence="14 15">
    <name type="scientific">Sipha flava</name>
    <name type="common">yellow sugarcane aphid</name>
    <dbReference type="NCBI Taxonomy" id="143950"/>
    <lineage>
        <taxon>Eukaryota</taxon>
        <taxon>Metazoa</taxon>
        <taxon>Ecdysozoa</taxon>
        <taxon>Arthropoda</taxon>
        <taxon>Hexapoda</taxon>
        <taxon>Insecta</taxon>
        <taxon>Pterygota</taxon>
        <taxon>Neoptera</taxon>
        <taxon>Paraneoptera</taxon>
        <taxon>Hemiptera</taxon>
        <taxon>Sternorrhyncha</taxon>
        <taxon>Aphidomorpha</taxon>
        <taxon>Aphidoidea</taxon>
        <taxon>Aphididae</taxon>
        <taxon>Sipha</taxon>
    </lineage>
</organism>
<evidence type="ECO:0000256" key="2">
    <source>
        <dbReference type="ARBA" id="ARBA00006484"/>
    </source>
</evidence>
<evidence type="ECO:0000256" key="12">
    <source>
        <dbReference type="RuleBase" id="RU000363"/>
    </source>
</evidence>
<dbReference type="GO" id="GO:0016020">
    <property type="term" value="C:membrane"/>
    <property type="evidence" value="ECO:0007669"/>
    <property type="project" value="UniProtKB-SubCell"/>
</dbReference>
<dbReference type="GeneID" id="112682928"/>
<evidence type="ECO:0000256" key="7">
    <source>
        <dbReference type="ARBA" id="ARBA00023098"/>
    </source>
</evidence>
<evidence type="ECO:0000256" key="3">
    <source>
        <dbReference type="ARBA" id="ARBA00022692"/>
    </source>
</evidence>
<dbReference type="PRINTS" id="PR00081">
    <property type="entry name" value="GDHRDH"/>
</dbReference>
<dbReference type="Proteomes" id="UP000694846">
    <property type="component" value="Unplaced"/>
</dbReference>
<name>A0A8B8FG52_9HEMI</name>
<protein>
    <recommendedName>
        <fullName evidence="10">Short-chain dehydrogenase/reductase 3</fullName>
    </recommendedName>
    <alternativeName>
        <fullName evidence="11">Retinal short-chain dehydrogenase/reductase 1</fullName>
    </alternativeName>
</protein>
<reference evidence="15" key="1">
    <citation type="submission" date="2025-08" db="UniProtKB">
        <authorList>
            <consortium name="RefSeq"/>
        </authorList>
    </citation>
    <scope>IDENTIFICATION</scope>
    <source>
        <tissue evidence="15">Whole body</tissue>
    </source>
</reference>
<evidence type="ECO:0000256" key="1">
    <source>
        <dbReference type="ARBA" id="ARBA00004141"/>
    </source>
</evidence>
<dbReference type="GO" id="GO:0005811">
    <property type="term" value="C:lipid droplet"/>
    <property type="evidence" value="ECO:0007669"/>
    <property type="project" value="TreeGrafter"/>
</dbReference>
<comment type="similarity">
    <text evidence="2 12">Belongs to the short-chain dehydrogenases/reductases (SDR) family.</text>
</comment>
<dbReference type="OrthoDB" id="5840532at2759"/>
<dbReference type="InterPro" id="IPR036291">
    <property type="entry name" value="NAD(P)-bd_dom_sf"/>
</dbReference>
<evidence type="ECO:0000256" key="9">
    <source>
        <dbReference type="ARBA" id="ARBA00059620"/>
    </source>
</evidence>
<accession>A0A8B8FG52</accession>
<dbReference type="Pfam" id="PF00106">
    <property type="entry name" value="adh_short"/>
    <property type="match status" value="1"/>
</dbReference>
<evidence type="ECO:0000313" key="14">
    <source>
        <dbReference type="Proteomes" id="UP000694846"/>
    </source>
</evidence>
<evidence type="ECO:0000256" key="13">
    <source>
        <dbReference type="SAM" id="Phobius"/>
    </source>
</evidence>
<proteinExistence type="inferred from homology"/>
<gene>
    <name evidence="15" type="primary">LOC112682928</name>
</gene>
<evidence type="ECO:0000256" key="5">
    <source>
        <dbReference type="ARBA" id="ARBA00022989"/>
    </source>
</evidence>
<dbReference type="RefSeq" id="XP_025409492.1">
    <property type="nucleotide sequence ID" value="XM_025553707.1"/>
</dbReference>
<dbReference type="FunFam" id="3.40.50.720:FF:000131">
    <property type="entry name" value="Short-chain dehydrogenase/reductase 3"/>
    <property type="match status" value="1"/>
</dbReference>
<keyword evidence="3 13" id="KW-0812">Transmembrane</keyword>
<keyword evidence="8 13" id="KW-0472">Membrane</keyword>
<dbReference type="InterPro" id="IPR002347">
    <property type="entry name" value="SDR_fam"/>
</dbReference>